<sequence length="176" mass="20403">TIVRIKYVRQNENESSGLVSVWAIGTYPVGHEDYEIEIILFVSIDLKKRDPDTQAIFEKNEFYLVGCKIVPEKYNNSIRLKEVPKEVDNDDNAVFDMFVNDYSSQNYKFTIKVAYPYLESRFGFIKNVGQMEIINDSFFVYAKDMSNVDITKLKVSDDNNFQMSSKPSNLTCSRLL</sequence>
<protein>
    <submittedName>
        <fullName evidence="1">3007_t:CDS:1</fullName>
    </submittedName>
</protein>
<name>A0ACA9PDQ4_9GLOM</name>
<dbReference type="Proteomes" id="UP000789366">
    <property type="component" value="Unassembled WGS sequence"/>
</dbReference>
<dbReference type="EMBL" id="CAJVPW010024373">
    <property type="protein sequence ID" value="CAG8704754.1"/>
    <property type="molecule type" value="Genomic_DNA"/>
</dbReference>
<organism evidence="1 2">
    <name type="scientific">Cetraspora pellucida</name>
    <dbReference type="NCBI Taxonomy" id="1433469"/>
    <lineage>
        <taxon>Eukaryota</taxon>
        <taxon>Fungi</taxon>
        <taxon>Fungi incertae sedis</taxon>
        <taxon>Mucoromycota</taxon>
        <taxon>Glomeromycotina</taxon>
        <taxon>Glomeromycetes</taxon>
        <taxon>Diversisporales</taxon>
        <taxon>Gigasporaceae</taxon>
        <taxon>Cetraspora</taxon>
    </lineage>
</organism>
<proteinExistence type="predicted"/>
<evidence type="ECO:0000313" key="1">
    <source>
        <dbReference type="EMBL" id="CAG8704754.1"/>
    </source>
</evidence>
<comment type="caution">
    <text evidence="1">The sequence shown here is derived from an EMBL/GenBank/DDBJ whole genome shotgun (WGS) entry which is preliminary data.</text>
</comment>
<accession>A0ACA9PDQ4</accession>
<feature type="non-terminal residue" evidence="1">
    <location>
        <position position="176"/>
    </location>
</feature>
<gene>
    <name evidence="1" type="ORF">SPELUC_LOCUS11462</name>
</gene>
<reference evidence="1" key="1">
    <citation type="submission" date="2021-06" db="EMBL/GenBank/DDBJ databases">
        <authorList>
            <person name="Kallberg Y."/>
            <person name="Tangrot J."/>
            <person name="Rosling A."/>
        </authorList>
    </citation>
    <scope>NUCLEOTIDE SEQUENCE</scope>
    <source>
        <strain evidence="1">28 12/20/2015</strain>
    </source>
</reference>
<keyword evidence="2" id="KW-1185">Reference proteome</keyword>
<feature type="non-terminal residue" evidence="1">
    <location>
        <position position="1"/>
    </location>
</feature>
<evidence type="ECO:0000313" key="2">
    <source>
        <dbReference type="Proteomes" id="UP000789366"/>
    </source>
</evidence>